<dbReference type="STRING" id="58343.AQJ46_27310"/>
<sequence>MSKPNTRRLDKEIRLTERKLEAVRNEEMWPLTSSERRQVMGALVGGSYRVLRSKNPGRAERKLESMWQSVQTRLIAEMTALQTERQRIVNEAATAKAAKKSSGWMW</sequence>
<dbReference type="RefSeq" id="WP_059208107.1">
    <property type="nucleotide sequence ID" value="NZ_KQ948664.1"/>
</dbReference>
<reference evidence="1 2" key="1">
    <citation type="submission" date="2015-10" db="EMBL/GenBank/DDBJ databases">
        <title>Draft genome sequence of Streptomyces canus DSM 40017, type strain for the species Streptomyces canus.</title>
        <authorList>
            <person name="Ruckert C."/>
            <person name="Winkler A."/>
            <person name="Kalinowski J."/>
            <person name="Kampfer P."/>
            <person name="Glaeser S."/>
        </authorList>
    </citation>
    <scope>NUCLEOTIDE SEQUENCE [LARGE SCALE GENOMIC DNA]</scope>
    <source>
        <strain evidence="1 2">DSM 40017</strain>
    </source>
</reference>
<dbReference type="AlphaFoldDB" id="A0A101S023"/>
<evidence type="ECO:0000313" key="1">
    <source>
        <dbReference type="EMBL" id="KUN64838.1"/>
    </source>
</evidence>
<name>A0A101S023_9ACTN</name>
<comment type="caution">
    <text evidence="1">The sequence shown here is derived from an EMBL/GenBank/DDBJ whole genome shotgun (WGS) entry which is preliminary data.</text>
</comment>
<gene>
    <name evidence="1" type="ORF">AQJ46_27310</name>
</gene>
<evidence type="ECO:0000313" key="2">
    <source>
        <dbReference type="Proteomes" id="UP000053669"/>
    </source>
</evidence>
<proteinExistence type="predicted"/>
<dbReference type="Proteomes" id="UP000053669">
    <property type="component" value="Unassembled WGS sequence"/>
</dbReference>
<organism evidence="1 2">
    <name type="scientific">Streptomyces canus</name>
    <dbReference type="NCBI Taxonomy" id="58343"/>
    <lineage>
        <taxon>Bacteria</taxon>
        <taxon>Bacillati</taxon>
        <taxon>Actinomycetota</taxon>
        <taxon>Actinomycetes</taxon>
        <taxon>Kitasatosporales</taxon>
        <taxon>Streptomycetaceae</taxon>
        <taxon>Streptomyces</taxon>
        <taxon>Streptomyces aurantiacus group</taxon>
    </lineage>
</organism>
<protein>
    <submittedName>
        <fullName evidence="1">Uncharacterized protein</fullName>
    </submittedName>
</protein>
<accession>A0A101S023</accession>
<dbReference type="EMBL" id="LMWU01000028">
    <property type="protein sequence ID" value="KUN64838.1"/>
    <property type="molecule type" value="Genomic_DNA"/>
</dbReference>